<name>A0A5E4PJ57_9COXI</name>
<dbReference type="KEGG" id="asip:AQUSIP_18010"/>
<evidence type="ECO:0008006" key="4">
    <source>
        <dbReference type="Google" id="ProtNLM"/>
    </source>
</evidence>
<feature type="transmembrane region" description="Helical" evidence="1">
    <location>
        <begin position="364"/>
        <end position="382"/>
    </location>
</feature>
<evidence type="ECO:0000313" key="3">
    <source>
        <dbReference type="Proteomes" id="UP000324194"/>
    </source>
</evidence>
<evidence type="ECO:0000313" key="2">
    <source>
        <dbReference type="EMBL" id="VVC76488.1"/>
    </source>
</evidence>
<accession>A0A5E4PJ57</accession>
<gene>
    <name evidence="2" type="ORF">AQUSIP_18010</name>
</gene>
<dbReference type="AlphaFoldDB" id="A0A5E4PJ57"/>
<reference evidence="2 3" key="1">
    <citation type="submission" date="2019-08" db="EMBL/GenBank/DDBJ databases">
        <authorList>
            <person name="Guy L."/>
        </authorList>
    </citation>
    <scope>NUCLEOTIDE SEQUENCE [LARGE SCALE GENOMIC DNA]</scope>
    <source>
        <strain evidence="2 3">SGT-108</strain>
    </source>
</reference>
<organism evidence="2 3">
    <name type="scientific">Aquicella siphonis</name>
    <dbReference type="NCBI Taxonomy" id="254247"/>
    <lineage>
        <taxon>Bacteria</taxon>
        <taxon>Pseudomonadati</taxon>
        <taxon>Pseudomonadota</taxon>
        <taxon>Gammaproteobacteria</taxon>
        <taxon>Legionellales</taxon>
        <taxon>Coxiellaceae</taxon>
        <taxon>Aquicella</taxon>
    </lineage>
</organism>
<keyword evidence="1" id="KW-0472">Membrane</keyword>
<proteinExistence type="predicted"/>
<feature type="transmembrane region" description="Helical" evidence="1">
    <location>
        <begin position="333"/>
        <end position="358"/>
    </location>
</feature>
<dbReference type="Proteomes" id="UP000324194">
    <property type="component" value="Chromosome 1"/>
</dbReference>
<dbReference type="RefSeq" id="WP_148339808.1">
    <property type="nucleotide sequence ID" value="NZ_LR699119.1"/>
</dbReference>
<sequence>MSTDSTPKVWNTITVKNEAYVYDERYPLVSIHLASNRPDQFTQLVENVHSTVTNKNAYEIIVKIDTEDARMIECVKQLADTYGTDRIKALIGPRKDGPWSTWEFYNAMFHMTHEKVYFMWNPSDEVRFVTPGWDKILQKYIGFYQDNIFRLKLSDNRLRNFYQFHEVLGSPDNFPFMTKKWMDLCGLWGDCHSPDLFHQAVSYYLGLDNIFRDIPIFDIELGGIEAGLLIPPEKMYSRTQNIRRLWLIALSKQMRSRYMAHAKKIRFFIQSCEKGAHVVTIKETARYPSTVVCSNDIGMRETVKCLIRGKIVYGMRLMARYTLSKMYGALKKFFNMPVSVTFSPLTLTFLLIANLLLISDTHSTIVRLISLLTIYLIIWLMGKTHKRIKAAQNLK</sequence>
<evidence type="ECO:0000256" key="1">
    <source>
        <dbReference type="SAM" id="Phobius"/>
    </source>
</evidence>
<protein>
    <recommendedName>
        <fullName evidence="4">Glycosyltransferase 2-like domain-containing protein</fullName>
    </recommendedName>
</protein>
<keyword evidence="1" id="KW-1133">Transmembrane helix</keyword>
<dbReference type="EMBL" id="LR699119">
    <property type="protein sequence ID" value="VVC76488.1"/>
    <property type="molecule type" value="Genomic_DNA"/>
</dbReference>
<keyword evidence="1" id="KW-0812">Transmembrane</keyword>
<keyword evidence="3" id="KW-1185">Reference proteome</keyword>